<protein>
    <recommendedName>
        <fullName evidence="4">N-acetyltransferase B complex non catalytic subunit</fullName>
    </recommendedName>
</protein>
<comment type="caution">
    <text evidence="2">The sequence shown here is derived from an EMBL/GenBank/DDBJ whole genome shotgun (WGS) entry which is preliminary data.</text>
</comment>
<reference evidence="2 3" key="1">
    <citation type="submission" date="2017-06" db="EMBL/GenBank/DDBJ databases">
        <title>Ant-infecting Ophiocordyceps genomes reveal a high diversity of potential behavioral manipulation genes and a possible major role for enterotoxins.</title>
        <authorList>
            <person name="De Bekker C."/>
            <person name="Evans H.C."/>
            <person name="Brachmann A."/>
            <person name="Hughes D.P."/>
        </authorList>
    </citation>
    <scope>NUCLEOTIDE SEQUENCE [LARGE SCALE GENOMIC DNA]</scope>
    <source>
        <strain evidence="2 3">1348a</strain>
    </source>
</reference>
<dbReference type="Pfam" id="PF09797">
    <property type="entry name" value="NatB_MDM20"/>
    <property type="match status" value="1"/>
</dbReference>
<dbReference type="OrthoDB" id="1874341at2759"/>
<dbReference type="EMBL" id="NJEU01000209">
    <property type="protein sequence ID" value="PHH78805.1"/>
    <property type="molecule type" value="Genomic_DNA"/>
</dbReference>
<dbReference type="AlphaFoldDB" id="A0A2C5ZAB8"/>
<dbReference type="InterPro" id="IPR019183">
    <property type="entry name" value="NAA25_NatB_aux_su"/>
</dbReference>
<sequence>MSRSRPRLKGDVDRQLQNAFHEGNWLVVARLAEKRARTLNDEYYQIVKVCAESQLDDAAFSYTAIRALDDFVRQDRLVKDADAIELLEWAVGDLLGQDDFAATLGSLRVRLVKAFPKDRIVATRCLESCLLHWDLVSAQQIAAILDRSVPSERSYMFWNIAITHLLATSTQAPPEKRKLYGTLAHKQIERAVQVSEQARDNSAEDGPPPQPVRGIRSEEEVLLLYEIVDTHGTTQDFSKLFSSPIFSPVSQFRLGRKEPFLRAVDKYRRQGDWQVVFDLCSECLADGDQDDEPTLLACDWLVWRSFIQAGSQLKSVNPGTAMTVQSLLLRLLKSARLRPIYKRNILLARLSAAFDLGNGDQDDLQDDKPHSMRMRELIAYLEDQKTSLACFDDIKGFIGKLDVLALGYMAYSHIPAMADAAQDAVVAARLRLLGLKAQYLAATCPQSSTRVAGNKPSSRCLICRADFGTGLCASCLSSVSHKALKEYLVLGQDDASNMVLENEIRPQFALVVALCNINLAFSNETLKHPHSASPLPQHLLRALLILEHSVQAGIKHGQISLVLVQLHLRLGSVQRARQIWKELAVKRTIVDSLAPIFLDRLSTIAPIALQQESWGPPLLDSITSHYTHSLKMRMPRRLIDAFESGNYNSILAMPRYMESLRASCTRAMSLVEETRVDRLAGDSNGFLDDSRYLDVRDDMSLQEIIDYGSFPSWECSSCVPLHVRLAIGPCPSNVRSHLSLSAEAFHQVLGYKPPLAIKVGASGGIPPQAYLDEQLERIRNSMAKFLPYAGPKCTNAEMLYFEIVYLACGILPMCRRENKAEEALDYVKMTKHAVKKALKCMLEDISKHHGQTDAESAVALLMSLHAAALLRDTVAAVMVATRWIQAKDGPTSGHVAKEIVSEAKALQSLAEDVGKKARARFVAIDFAAGLMDELKAWTMKDEFAGLREKGEWQVAWQVVDKSWRDNIKGWKQMAWL</sequence>
<evidence type="ECO:0000313" key="2">
    <source>
        <dbReference type="EMBL" id="PHH78805.1"/>
    </source>
</evidence>
<proteinExistence type="predicted"/>
<gene>
    <name evidence="2" type="ORF">CDD82_2832</name>
</gene>
<accession>A0A2C5ZAB8</accession>
<evidence type="ECO:0000256" key="1">
    <source>
        <dbReference type="SAM" id="MobiDB-lite"/>
    </source>
</evidence>
<evidence type="ECO:0008006" key="4">
    <source>
        <dbReference type="Google" id="ProtNLM"/>
    </source>
</evidence>
<feature type="region of interest" description="Disordered" evidence="1">
    <location>
        <begin position="194"/>
        <end position="213"/>
    </location>
</feature>
<dbReference type="Proteomes" id="UP000224854">
    <property type="component" value="Unassembled WGS sequence"/>
</dbReference>
<organism evidence="2 3">
    <name type="scientific">Ophiocordyceps australis</name>
    <dbReference type="NCBI Taxonomy" id="1399860"/>
    <lineage>
        <taxon>Eukaryota</taxon>
        <taxon>Fungi</taxon>
        <taxon>Dikarya</taxon>
        <taxon>Ascomycota</taxon>
        <taxon>Pezizomycotina</taxon>
        <taxon>Sordariomycetes</taxon>
        <taxon>Hypocreomycetidae</taxon>
        <taxon>Hypocreales</taxon>
        <taxon>Ophiocordycipitaceae</taxon>
        <taxon>Ophiocordyceps</taxon>
    </lineage>
</organism>
<evidence type="ECO:0000313" key="3">
    <source>
        <dbReference type="Proteomes" id="UP000224854"/>
    </source>
</evidence>
<keyword evidence="3" id="KW-1185">Reference proteome</keyword>
<name>A0A2C5ZAB8_9HYPO</name>